<reference evidence="1" key="1">
    <citation type="journal article" date="2014" name="Nature">
        <title>Elephant shark genome provides unique insights into gnathostome evolution.</title>
        <authorList>
            <consortium name="International Elephant Shark Genome Sequencing Consortium"/>
            <person name="Venkatesh B."/>
            <person name="Lee A.P."/>
            <person name="Ravi V."/>
            <person name="Maurya A.K."/>
            <person name="Lian M.M."/>
            <person name="Swann J.B."/>
            <person name="Ohta Y."/>
            <person name="Flajnik M.F."/>
            <person name="Sutoh Y."/>
            <person name="Kasahara M."/>
            <person name="Hoon S."/>
            <person name="Gangu V."/>
            <person name="Roy S.W."/>
            <person name="Irimia M."/>
            <person name="Korzh V."/>
            <person name="Kondrychyn I."/>
            <person name="Lim Z.W."/>
            <person name="Tay B.H."/>
            <person name="Tohari S."/>
            <person name="Kong K.W."/>
            <person name="Ho S."/>
            <person name="Lorente-Galdos B."/>
            <person name="Quilez J."/>
            <person name="Marques-Bonet T."/>
            <person name="Raney B.J."/>
            <person name="Ingham P.W."/>
            <person name="Tay A."/>
            <person name="Hillier L.W."/>
            <person name="Minx P."/>
            <person name="Boehm T."/>
            <person name="Wilson R.K."/>
            <person name="Brenner S."/>
            <person name="Warren W.C."/>
        </authorList>
    </citation>
    <scope>NUCLEOTIDE SEQUENCE</scope>
    <source>
        <tissue evidence="1">Brain</tissue>
    </source>
</reference>
<dbReference type="GO" id="GO:0051117">
    <property type="term" value="F:ATPase binding"/>
    <property type="evidence" value="ECO:0007669"/>
    <property type="project" value="TreeGrafter"/>
</dbReference>
<dbReference type="GO" id="GO:0005778">
    <property type="term" value="C:peroxisomal membrane"/>
    <property type="evidence" value="ECO:0007669"/>
    <property type="project" value="InterPro"/>
</dbReference>
<sequence length="314" mass="34850">MKSFTLDQHVPGLAVAGSSSDLLRWSWSTPALAALDQAADLLLIQRNFEKALEVCQCGLDSFGTELEENGSSACASSIRSCDVKSSFCIIGIQALAELNHWEEVLEWVLKLYVNPDKIPAKILQMCIILYGKVEEPGSMLEAVGSWLKSSVNQSSPACTVVVEMYLLHVLLPLGLYKESEEVVQATVSLTEDQQQAALRLIALRRDEQVQEEESSHVPDNNSLVQIDCSQQTCRGFAAKKLLSVLKVLQRVLGLSWRFLHAISLRKLLLAACVLYLLIFRLDPASPAAVPWISSLLRSRSMWTSTLTWHNRIAK</sequence>
<protein>
    <submittedName>
        <fullName evidence="1">Peroxisome assembly protein 26</fullName>
    </submittedName>
</protein>
<evidence type="ECO:0000313" key="1">
    <source>
        <dbReference type="EMBL" id="AFO99213.1"/>
    </source>
</evidence>
<dbReference type="EMBL" id="JW866696">
    <property type="protein sequence ID" value="AFO99213.1"/>
    <property type="molecule type" value="mRNA"/>
</dbReference>
<dbReference type="AlphaFoldDB" id="V9KLW6"/>
<dbReference type="Pfam" id="PF07163">
    <property type="entry name" value="Pex26"/>
    <property type="match status" value="1"/>
</dbReference>
<accession>V9KLW6</accession>
<name>V9KLW6_CALMI</name>
<dbReference type="GO" id="GO:0016558">
    <property type="term" value="P:protein import into peroxisome matrix"/>
    <property type="evidence" value="ECO:0007669"/>
    <property type="project" value="TreeGrafter"/>
</dbReference>
<dbReference type="GO" id="GO:0045046">
    <property type="term" value="P:protein import into peroxisome membrane"/>
    <property type="evidence" value="ECO:0007669"/>
    <property type="project" value="InterPro"/>
</dbReference>
<dbReference type="PANTHER" id="PTHR16262:SF2">
    <property type="entry name" value="PEROXISOME ASSEMBLY PROTEIN 26"/>
    <property type="match status" value="1"/>
</dbReference>
<proteinExistence type="evidence at transcript level"/>
<dbReference type="GO" id="GO:0044877">
    <property type="term" value="F:protein-containing complex binding"/>
    <property type="evidence" value="ECO:0007669"/>
    <property type="project" value="InterPro"/>
</dbReference>
<dbReference type="InterPro" id="IPR010797">
    <property type="entry name" value="Pex26"/>
</dbReference>
<organism evidence="1">
    <name type="scientific">Callorhinchus milii</name>
    <name type="common">Ghost shark</name>
    <dbReference type="NCBI Taxonomy" id="7868"/>
    <lineage>
        <taxon>Eukaryota</taxon>
        <taxon>Metazoa</taxon>
        <taxon>Chordata</taxon>
        <taxon>Craniata</taxon>
        <taxon>Vertebrata</taxon>
        <taxon>Chondrichthyes</taxon>
        <taxon>Holocephali</taxon>
        <taxon>Chimaeriformes</taxon>
        <taxon>Callorhinchidae</taxon>
        <taxon>Callorhinchus</taxon>
    </lineage>
</organism>
<dbReference type="PANTHER" id="PTHR16262">
    <property type="entry name" value="PEROXISOME ASSEMBLY PROTEIN 26"/>
    <property type="match status" value="1"/>
</dbReference>